<evidence type="ECO:0000313" key="1">
    <source>
        <dbReference type="EMBL" id="KAK7537965.1"/>
    </source>
</evidence>
<organism evidence="1 2">
    <name type="scientific">Phyllosticta citricarpa</name>
    <dbReference type="NCBI Taxonomy" id="55181"/>
    <lineage>
        <taxon>Eukaryota</taxon>
        <taxon>Fungi</taxon>
        <taxon>Dikarya</taxon>
        <taxon>Ascomycota</taxon>
        <taxon>Pezizomycotina</taxon>
        <taxon>Dothideomycetes</taxon>
        <taxon>Dothideomycetes incertae sedis</taxon>
        <taxon>Botryosphaeriales</taxon>
        <taxon>Phyllostictaceae</taxon>
        <taxon>Phyllosticta</taxon>
    </lineage>
</organism>
<sequence length="386" mass="43469">MATIKTVTLLDELPVDVLLKLVGLVGTITPVSSEHAYSSELIELSTVSKGMRTACYKLLFRGVIVNWHQVSSMGKYDDYFVHKPDNNEIEFEGVPEGVEYTKSFALMERYDTRKGKLLYPVPWPLTVETMRRGAVVLSKVLSKANGLRKLSVTVPVVASRFNLRNAMGPEGVPHLPYVTQLVVDKSTLFLIESCPNITNVTFVGENKHDEYSGVAFWESFSHIARRETVETVEVDGVPFQVFPIYEVSPNFKHFTFVGELSGHRWISLLSKIRATLPSAMPNLVSLTLVIIGNEHAPSRAFKKFKLKRVAKHFAQAFLTRQRSLQIVTFARITCDLGRQNFPVLWNCWECVRGAGELEACEVIERNELDLAAPRFIKWHPTSEGPA</sequence>
<evidence type="ECO:0008006" key="3">
    <source>
        <dbReference type="Google" id="ProtNLM"/>
    </source>
</evidence>
<comment type="caution">
    <text evidence="1">The sequence shown here is derived from an EMBL/GenBank/DDBJ whole genome shotgun (WGS) entry which is preliminary data.</text>
</comment>
<gene>
    <name evidence="1" type="ORF">IWX46DRAFT_664531</name>
</gene>
<accession>A0ABR1LT49</accession>
<reference evidence="1 2" key="1">
    <citation type="submission" date="2024-04" db="EMBL/GenBank/DDBJ databases">
        <title>Phyllosticta paracitricarpa is synonymous to the EU quarantine fungus P. citricarpa based on phylogenomic analyses.</title>
        <authorList>
            <consortium name="Lawrence Berkeley National Laboratory"/>
            <person name="Van Ingen-Buijs V.A."/>
            <person name="Van Westerhoven A.C."/>
            <person name="Haridas S."/>
            <person name="Skiadas P."/>
            <person name="Martin F."/>
            <person name="Groenewald J.Z."/>
            <person name="Crous P.W."/>
            <person name="Seidl M.F."/>
        </authorList>
    </citation>
    <scope>NUCLEOTIDE SEQUENCE [LARGE SCALE GENOMIC DNA]</scope>
    <source>
        <strain evidence="1 2">CBS 122670</strain>
    </source>
</reference>
<dbReference type="Proteomes" id="UP001365128">
    <property type="component" value="Unassembled WGS sequence"/>
</dbReference>
<dbReference type="EMBL" id="JBBPDW010000031">
    <property type="protein sequence ID" value="KAK7537965.1"/>
    <property type="molecule type" value="Genomic_DNA"/>
</dbReference>
<name>A0ABR1LT49_9PEZI</name>
<proteinExistence type="predicted"/>
<evidence type="ECO:0000313" key="2">
    <source>
        <dbReference type="Proteomes" id="UP001365128"/>
    </source>
</evidence>
<protein>
    <recommendedName>
        <fullName evidence="3">F-box domain-containing protein</fullName>
    </recommendedName>
</protein>
<keyword evidence="2" id="KW-1185">Reference proteome</keyword>